<evidence type="ECO:0000313" key="3">
    <source>
        <dbReference type="Proteomes" id="UP000196640"/>
    </source>
</evidence>
<dbReference type="InterPro" id="IPR014347">
    <property type="entry name" value="Tautomerase/MIF_sf"/>
</dbReference>
<dbReference type="STRING" id="366616.CG51_14590"/>
<dbReference type="Proteomes" id="UP000214673">
    <property type="component" value="Unassembled WGS sequence"/>
</dbReference>
<organism evidence="2 3">
    <name type="scientific">Haematobacter missouriensis</name>
    <dbReference type="NCBI Taxonomy" id="366616"/>
    <lineage>
        <taxon>Bacteria</taxon>
        <taxon>Pseudomonadati</taxon>
        <taxon>Pseudomonadota</taxon>
        <taxon>Alphaproteobacteria</taxon>
        <taxon>Rhodobacterales</taxon>
        <taxon>Paracoccaceae</taxon>
        <taxon>Haematobacter</taxon>
    </lineage>
</organism>
<sequence length="121" mass="13192">MPFIEITDSAPEQGIRAAATRGMTDSLCQAFAIKPEIVTCYYNSSPDYSYGHAGKHGKLAEKFRIFIKVHAFPRDSEAKATAARLMTDAVAAAYETDPTSIVIYFIDRAPQDAFHAGMPSA</sequence>
<accession>A0A212AKT4</accession>
<dbReference type="EMBL" id="NIPV01000103">
    <property type="protein sequence ID" value="OWJ71916.1"/>
    <property type="molecule type" value="Genomic_DNA"/>
</dbReference>
<protein>
    <recommendedName>
        <fullName evidence="5">4-oxalocrotonate tautomerase domain-containing protein</fullName>
    </recommendedName>
</protein>
<dbReference type="Gene3D" id="3.30.429.10">
    <property type="entry name" value="Macrophage Migration Inhibitory Factor"/>
    <property type="match status" value="1"/>
</dbReference>
<evidence type="ECO:0000313" key="1">
    <source>
        <dbReference type="EMBL" id="OWJ71916.1"/>
    </source>
</evidence>
<evidence type="ECO:0000313" key="4">
    <source>
        <dbReference type="Proteomes" id="UP000214673"/>
    </source>
</evidence>
<dbReference type="SUPFAM" id="SSF55331">
    <property type="entry name" value="Tautomerase/MIF"/>
    <property type="match status" value="1"/>
</dbReference>
<evidence type="ECO:0008006" key="5">
    <source>
        <dbReference type="Google" id="ProtNLM"/>
    </source>
</evidence>
<gene>
    <name evidence="2" type="ORF">CDV52_15425</name>
    <name evidence="1" type="ORF">CDV53_18260</name>
</gene>
<keyword evidence="4" id="KW-1185">Reference proteome</keyword>
<dbReference type="OrthoDB" id="7874318at2"/>
<dbReference type="Proteomes" id="UP000196640">
    <property type="component" value="Unassembled WGS sequence"/>
</dbReference>
<comment type="caution">
    <text evidence="2">The sequence shown here is derived from an EMBL/GenBank/DDBJ whole genome shotgun (WGS) entry which is preliminary data.</text>
</comment>
<dbReference type="RefSeq" id="WP_035742842.1">
    <property type="nucleotide sequence ID" value="NZ_CALUEG010000049.1"/>
</dbReference>
<name>A0A212AKT4_9RHOB</name>
<reference evidence="2 4" key="2">
    <citation type="submission" date="2016-11" db="EMBL/GenBank/DDBJ databases">
        <title>Comparison of Traditional DNA-DNA Hybridization with In Silico Genomic Analysis.</title>
        <authorList>
            <person name="Nicholson A.C."/>
            <person name="Sammons S."/>
            <person name="Humrighouse B.W."/>
            <person name="Graziano J."/>
            <person name="Lasker B."/>
            <person name="Whitney A.M."/>
            <person name="Mcquiston J.R."/>
        </authorList>
    </citation>
    <scope>NUCLEOTIDE SEQUENCE [LARGE SCALE GENOMIC DNA]</scope>
    <source>
        <strain evidence="1 4">H1892</strain>
        <strain evidence="2">H2381</strain>
    </source>
</reference>
<dbReference type="EMBL" id="NIPX01000029">
    <property type="protein sequence ID" value="OWJ82082.1"/>
    <property type="molecule type" value="Genomic_DNA"/>
</dbReference>
<dbReference type="AlphaFoldDB" id="A0A212AKT4"/>
<reference evidence="3" key="1">
    <citation type="submission" date="2016-11" db="EMBL/GenBank/DDBJ databases">
        <title>Comparison of Traditional DNA-DNA Hybridization with In Silico Genomic Analysis.</title>
        <authorList>
            <person name="Nicholson A.C."/>
            <person name="Humrighouse B.W."/>
            <person name="Graziano J."/>
            <person name="Lasker B."/>
            <person name="Whitney A.M."/>
            <person name="Mcquiston J.R."/>
            <person name="Bell M."/>
        </authorList>
    </citation>
    <scope>NUCLEOTIDE SEQUENCE [LARGE SCALE GENOMIC DNA]</scope>
    <source>
        <strain evidence="3">H2381</strain>
    </source>
</reference>
<evidence type="ECO:0000313" key="2">
    <source>
        <dbReference type="EMBL" id="OWJ82082.1"/>
    </source>
</evidence>
<proteinExistence type="predicted"/>